<accession>A0A9Q3QAL6</accession>
<keyword evidence="2" id="KW-1185">Reference proteome</keyword>
<evidence type="ECO:0000313" key="1">
    <source>
        <dbReference type="EMBL" id="MBW0588862.1"/>
    </source>
</evidence>
<comment type="caution">
    <text evidence="1">The sequence shown here is derived from an EMBL/GenBank/DDBJ whole genome shotgun (WGS) entry which is preliminary data.</text>
</comment>
<gene>
    <name evidence="1" type="ORF">O181_128577</name>
</gene>
<name>A0A9Q3QAL6_9BASI</name>
<organism evidence="1 2">
    <name type="scientific">Austropuccinia psidii MF-1</name>
    <dbReference type="NCBI Taxonomy" id="1389203"/>
    <lineage>
        <taxon>Eukaryota</taxon>
        <taxon>Fungi</taxon>
        <taxon>Dikarya</taxon>
        <taxon>Basidiomycota</taxon>
        <taxon>Pucciniomycotina</taxon>
        <taxon>Pucciniomycetes</taxon>
        <taxon>Pucciniales</taxon>
        <taxon>Sphaerophragmiaceae</taxon>
        <taxon>Austropuccinia</taxon>
    </lineage>
</organism>
<reference evidence="1" key="1">
    <citation type="submission" date="2021-03" db="EMBL/GenBank/DDBJ databases">
        <title>Draft genome sequence of rust myrtle Austropuccinia psidii MF-1, a brazilian biotype.</title>
        <authorList>
            <person name="Quecine M.C."/>
            <person name="Pachon D.M.R."/>
            <person name="Bonatelli M.L."/>
            <person name="Correr F.H."/>
            <person name="Franceschini L.M."/>
            <person name="Leite T.F."/>
            <person name="Margarido G.R.A."/>
            <person name="Almeida C.A."/>
            <person name="Ferrarezi J.A."/>
            <person name="Labate C.A."/>
        </authorList>
    </citation>
    <scope>NUCLEOTIDE SEQUENCE</scope>
    <source>
        <strain evidence="1">MF-1</strain>
    </source>
</reference>
<proteinExistence type="predicted"/>
<dbReference type="AlphaFoldDB" id="A0A9Q3QAL6"/>
<dbReference type="Proteomes" id="UP000765509">
    <property type="component" value="Unassembled WGS sequence"/>
</dbReference>
<evidence type="ECO:0000313" key="2">
    <source>
        <dbReference type="Proteomes" id="UP000765509"/>
    </source>
</evidence>
<dbReference type="EMBL" id="AVOT02132104">
    <property type="protein sequence ID" value="MBW0588862.1"/>
    <property type="molecule type" value="Genomic_DNA"/>
</dbReference>
<sequence length="96" mass="10784">MPMLHTQILMPVQVPTMLKVPDAYAGFRRFIRQSIRLCRFPTAHTPILTLVQAPENSHANPYACEGSPKRQKFLTPVQASNASHSNPYACEGFQKC</sequence>
<protein>
    <submittedName>
        <fullName evidence="1">Uncharacterized protein</fullName>
    </submittedName>
</protein>